<keyword evidence="2" id="KW-1185">Reference proteome</keyword>
<dbReference type="EMBL" id="BAAANY010000024">
    <property type="protein sequence ID" value="GAA1702024.1"/>
    <property type="molecule type" value="Genomic_DNA"/>
</dbReference>
<sequence length="53" mass="6000">MAIRRVPPEMFRFAIGDNAESYVAIPHEFGEANERLEMALLQTVFCCRHSGST</sequence>
<reference evidence="1 2" key="1">
    <citation type="journal article" date="2019" name="Int. J. Syst. Evol. Microbiol.">
        <title>The Global Catalogue of Microorganisms (GCM) 10K type strain sequencing project: providing services to taxonomists for standard genome sequencing and annotation.</title>
        <authorList>
            <consortium name="The Broad Institute Genomics Platform"/>
            <consortium name="The Broad Institute Genome Sequencing Center for Infectious Disease"/>
            <person name="Wu L."/>
            <person name="Ma J."/>
        </authorList>
    </citation>
    <scope>NUCLEOTIDE SEQUENCE [LARGE SCALE GENOMIC DNA]</scope>
    <source>
        <strain evidence="1 2">JCM 14718</strain>
    </source>
</reference>
<evidence type="ECO:0000313" key="2">
    <source>
        <dbReference type="Proteomes" id="UP001500618"/>
    </source>
</evidence>
<protein>
    <submittedName>
        <fullName evidence="1">Uncharacterized protein</fullName>
    </submittedName>
</protein>
<comment type="caution">
    <text evidence="1">The sequence shown here is derived from an EMBL/GenBank/DDBJ whole genome shotgun (WGS) entry which is preliminary data.</text>
</comment>
<gene>
    <name evidence="1" type="ORF">GCM10009765_59430</name>
</gene>
<evidence type="ECO:0000313" key="1">
    <source>
        <dbReference type="EMBL" id="GAA1702024.1"/>
    </source>
</evidence>
<proteinExistence type="predicted"/>
<organism evidence="1 2">
    <name type="scientific">Fodinicola feengrottensis</name>
    <dbReference type="NCBI Taxonomy" id="435914"/>
    <lineage>
        <taxon>Bacteria</taxon>
        <taxon>Bacillati</taxon>
        <taxon>Actinomycetota</taxon>
        <taxon>Actinomycetes</taxon>
        <taxon>Mycobacteriales</taxon>
        <taxon>Fodinicola</taxon>
    </lineage>
</organism>
<accession>A0ABN2IBV6</accession>
<dbReference type="Proteomes" id="UP001500618">
    <property type="component" value="Unassembled WGS sequence"/>
</dbReference>
<name>A0ABN2IBV6_9ACTN</name>